<dbReference type="GeneID" id="85311128"/>
<feature type="compositionally biased region" description="Basic and acidic residues" evidence="1">
    <location>
        <begin position="525"/>
        <end position="545"/>
    </location>
</feature>
<evidence type="ECO:0000313" key="3">
    <source>
        <dbReference type="Proteomes" id="UP001244011"/>
    </source>
</evidence>
<feature type="compositionally biased region" description="Polar residues" evidence="1">
    <location>
        <begin position="126"/>
        <end position="136"/>
    </location>
</feature>
<feature type="region of interest" description="Disordered" evidence="1">
    <location>
        <begin position="443"/>
        <end position="463"/>
    </location>
</feature>
<feature type="compositionally biased region" description="Polar residues" evidence="1">
    <location>
        <begin position="645"/>
        <end position="655"/>
    </location>
</feature>
<feature type="compositionally biased region" description="Acidic residues" evidence="1">
    <location>
        <begin position="90"/>
        <end position="99"/>
    </location>
</feature>
<organism evidence="2 3">
    <name type="scientific">Phialemonium atrogriseum</name>
    <dbReference type="NCBI Taxonomy" id="1093897"/>
    <lineage>
        <taxon>Eukaryota</taxon>
        <taxon>Fungi</taxon>
        <taxon>Dikarya</taxon>
        <taxon>Ascomycota</taxon>
        <taxon>Pezizomycotina</taxon>
        <taxon>Sordariomycetes</taxon>
        <taxon>Sordariomycetidae</taxon>
        <taxon>Cephalothecales</taxon>
        <taxon>Cephalothecaceae</taxon>
        <taxon>Phialemonium</taxon>
    </lineage>
</organism>
<evidence type="ECO:0000256" key="1">
    <source>
        <dbReference type="SAM" id="MobiDB-lite"/>
    </source>
</evidence>
<sequence length="655" mass="71479">MTAPPSQVPQPFQVSESKLHRRYFRVPKNQEDLLNRSDAWSTRGFANVPTEVLQNLKDFHSQKARVPPQPRPSASLPGRHDGLGNGLSQAEEDLGDPASDDSHSLTSWSTSCEPEPRVSPEAQGLPSASRNRQSRSPGLPMAVSKAVARTSIMDHPFPSSSIGSDGEIEVEPPRAITDVADIADPVKRLLQATHPQPVPPSAQVQVVPCTYNHQSSPMKPPELLGHQSKRRRMKPLPFGSSQSNLDTPPRPATTEIGPMTLSLETRTSTSTFSSSNAGTADLITYQLAPAVQPLTKRKYALIGSDQGETDVDDPEIGHEASSNLENLPPNGPASQVPFTAFTVQYPEYTGSLGDFIKAIICIQDLQQNRALPEFLYDDFIRVFSEDYLDYIGKLDDTSKALTANQWYNENVQQPLYTGGIITRSTLKNAVESYPDEFRSVRRSLGGTRRSNEPSVLGIDVTGNDDLSQAMDVLEGVGEHSSDPIESTEAPWPSNRSPSLSRRRGEVVHTTSYQADRSPEITSTRPDQHYGQNHDQHPDPRQVSRKDISPKIMSQVAPEIGQSGGLSSPPLQEHPTPMAATAAAYARSESIPETAVKPKAPPRLSLGSAKSSRSQRSTASKFANEDPASRSARFKKFLKKREKHLQSSAPPSSFAG</sequence>
<feature type="compositionally biased region" description="Polar residues" evidence="1">
    <location>
        <begin position="607"/>
        <end position="620"/>
    </location>
</feature>
<feature type="region of interest" description="Disordered" evidence="1">
    <location>
        <begin position="476"/>
        <end position="545"/>
    </location>
</feature>
<dbReference type="EMBL" id="MU839009">
    <property type="protein sequence ID" value="KAK1767018.1"/>
    <property type="molecule type" value="Genomic_DNA"/>
</dbReference>
<comment type="caution">
    <text evidence="2">The sequence shown here is derived from an EMBL/GenBank/DDBJ whole genome shotgun (WGS) entry which is preliminary data.</text>
</comment>
<evidence type="ECO:0000313" key="2">
    <source>
        <dbReference type="EMBL" id="KAK1767018.1"/>
    </source>
</evidence>
<dbReference type="Proteomes" id="UP001244011">
    <property type="component" value="Unassembled WGS sequence"/>
</dbReference>
<accession>A0AAJ0BYU8</accession>
<reference evidence="2" key="1">
    <citation type="submission" date="2023-06" db="EMBL/GenBank/DDBJ databases">
        <title>Genome-scale phylogeny and comparative genomics of the fungal order Sordariales.</title>
        <authorList>
            <consortium name="Lawrence Berkeley National Laboratory"/>
            <person name="Hensen N."/>
            <person name="Bonometti L."/>
            <person name="Westerberg I."/>
            <person name="Brannstrom I.O."/>
            <person name="Guillou S."/>
            <person name="Cros-Aarteil S."/>
            <person name="Calhoun S."/>
            <person name="Haridas S."/>
            <person name="Kuo A."/>
            <person name="Mondo S."/>
            <person name="Pangilinan J."/>
            <person name="Riley R."/>
            <person name="Labutti K."/>
            <person name="Andreopoulos B."/>
            <person name="Lipzen A."/>
            <person name="Chen C."/>
            <person name="Yanf M."/>
            <person name="Daum C."/>
            <person name="Ng V."/>
            <person name="Clum A."/>
            <person name="Steindorff A."/>
            <person name="Ohm R."/>
            <person name="Martin F."/>
            <person name="Silar P."/>
            <person name="Natvig D."/>
            <person name="Lalanne C."/>
            <person name="Gautier V."/>
            <person name="Ament-Velasquez S.L."/>
            <person name="Kruys A."/>
            <person name="Hutchinson M.I."/>
            <person name="Powell A.J."/>
            <person name="Barry K."/>
            <person name="Miller A.N."/>
            <person name="Grigoriev I.V."/>
            <person name="Debuchy R."/>
            <person name="Gladieux P."/>
            <person name="Thoren M.H."/>
            <person name="Johannesson H."/>
        </authorList>
    </citation>
    <scope>NUCLEOTIDE SEQUENCE</scope>
    <source>
        <strain evidence="2">8032-3</strain>
    </source>
</reference>
<gene>
    <name evidence="2" type="ORF">QBC33DRAFT_538931</name>
</gene>
<proteinExistence type="predicted"/>
<keyword evidence="3" id="KW-1185">Reference proteome</keyword>
<feature type="compositionally biased region" description="Polar residues" evidence="1">
    <location>
        <begin position="508"/>
        <end position="524"/>
    </location>
</feature>
<feature type="region of interest" description="Disordered" evidence="1">
    <location>
        <begin position="61"/>
        <end position="143"/>
    </location>
</feature>
<feature type="compositionally biased region" description="Low complexity" evidence="1">
    <location>
        <begin position="490"/>
        <end position="499"/>
    </location>
</feature>
<dbReference type="RefSeq" id="XP_060283231.1">
    <property type="nucleotide sequence ID" value="XM_060427941.1"/>
</dbReference>
<feature type="compositionally biased region" description="Basic residues" evidence="1">
    <location>
        <begin position="631"/>
        <end position="642"/>
    </location>
</feature>
<dbReference type="AlphaFoldDB" id="A0AAJ0BYU8"/>
<name>A0AAJ0BYU8_9PEZI</name>
<feature type="region of interest" description="Disordered" evidence="1">
    <location>
        <begin position="305"/>
        <end position="333"/>
    </location>
</feature>
<feature type="region of interest" description="Disordered" evidence="1">
    <location>
        <begin position="558"/>
        <end position="655"/>
    </location>
</feature>
<protein>
    <submittedName>
        <fullName evidence="2">Uncharacterized protein</fullName>
    </submittedName>
</protein>
<feature type="region of interest" description="Disordered" evidence="1">
    <location>
        <begin position="233"/>
        <end position="256"/>
    </location>
</feature>